<dbReference type="GO" id="GO:0009228">
    <property type="term" value="P:thiamine biosynthetic process"/>
    <property type="evidence" value="ECO:0007669"/>
    <property type="project" value="InterPro"/>
</dbReference>
<keyword evidence="4" id="KW-0547">Nucleotide-binding</keyword>
<dbReference type="GO" id="GO:0005829">
    <property type="term" value="C:cytosol"/>
    <property type="evidence" value="ECO:0007669"/>
    <property type="project" value="TreeGrafter"/>
</dbReference>
<dbReference type="EC" id="2.7.1.49" evidence="2"/>
<dbReference type="FunFam" id="3.40.1190.20:FF:000003">
    <property type="entry name" value="Phosphomethylpyrimidine kinase ThiD"/>
    <property type="match status" value="1"/>
</dbReference>
<evidence type="ECO:0000256" key="6">
    <source>
        <dbReference type="ARBA" id="ARBA00022840"/>
    </source>
</evidence>
<keyword evidence="6" id="KW-0067">ATP-binding</keyword>
<name>A0A448D9I4_9NEIS</name>
<dbReference type="Pfam" id="PF08543">
    <property type="entry name" value="Phos_pyr_kin"/>
    <property type="match status" value="1"/>
</dbReference>
<evidence type="ECO:0000256" key="5">
    <source>
        <dbReference type="ARBA" id="ARBA00022777"/>
    </source>
</evidence>
<dbReference type="Gene3D" id="3.40.1190.20">
    <property type="match status" value="1"/>
</dbReference>
<organism evidence="8 9">
    <name type="scientific">Neisseria canis</name>
    <dbReference type="NCBI Taxonomy" id="493"/>
    <lineage>
        <taxon>Bacteria</taxon>
        <taxon>Pseudomonadati</taxon>
        <taxon>Pseudomonadota</taxon>
        <taxon>Betaproteobacteria</taxon>
        <taxon>Neisseriales</taxon>
        <taxon>Neisseriaceae</taxon>
        <taxon>Neisseria</taxon>
    </lineage>
</organism>
<dbReference type="EMBL" id="LR134313">
    <property type="protein sequence ID" value="VEF02290.1"/>
    <property type="molecule type" value="Genomic_DNA"/>
</dbReference>
<dbReference type="RefSeq" id="WP_169709825.1">
    <property type="nucleotide sequence ID" value="NZ_CAUJPY010000009.1"/>
</dbReference>
<dbReference type="Proteomes" id="UP000279284">
    <property type="component" value="Chromosome"/>
</dbReference>
<evidence type="ECO:0000256" key="1">
    <source>
        <dbReference type="ARBA" id="ARBA00004948"/>
    </source>
</evidence>
<evidence type="ECO:0000256" key="4">
    <source>
        <dbReference type="ARBA" id="ARBA00022741"/>
    </source>
</evidence>
<dbReference type="InterPro" id="IPR029056">
    <property type="entry name" value="Ribokinase-like"/>
</dbReference>
<keyword evidence="3 8" id="KW-0808">Transferase</keyword>
<protein>
    <recommendedName>
        <fullName evidence="2">hydroxymethylpyrimidine kinase</fullName>
        <ecNumber evidence="2">2.7.1.49</ecNumber>
    </recommendedName>
</protein>
<dbReference type="NCBIfam" id="TIGR00097">
    <property type="entry name" value="HMP-P_kinase"/>
    <property type="match status" value="1"/>
</dbReference>
<evidence type="ECO:0000256" key="2">
    <source>
        <dbReference type="ARBA" id="ARBA00012135"/>
    </source>
</evidence>
<keyword evidence="5 8" id="KW-0418">Kinase</keyword>
<feature type="domain" description="Pyridoxamine kinase/Phosphomethylpyrimidine kinase" evidence="7">
    <location>
        <begin position="22"/>
        <end position="271"/>
    </location>
</feature>
<dbReference type="AlphaFoldDB" id="A0A448D9I4"/>
<dbReference type="PANTHER" id="PTHR20858:SF17">
    <property type="entry name" value="HYDROXYMETHYLPYRIMIDINE_PHOSPHOMETHYLPYRIMIDINE KINASE THI20-RELATED"/>
    <property type="match status" value="1"/>
</dbReference>
<dbReference type="InterPro" id="IPR013749">
    <property type="entry name" value="PM/HMP-P_kinase-1"/>
</dbReference>
<proteinExistence type="predicted"/>
<dbReference type="GO" id="GO:0008902">
    <property type="term" value="F:hydroxymethylpyrimidine kinase activity"/>
    <property type="evidence" value="ECO:0007669"/>
    <property type="project" value="UniProtKB-EC"/>
</dbReference>
<dbReference type="GO" id="GO:0008972">
    <property type="term" value="F:phosphomethylpyrimidine kinase activity"/>
    <property type="evidence" value="ECO:0007669"/>
    <property type="project" value="InterPro"/>
</dbReference>
<accession>A0A448D9I4</accession>
<dbReference type="UniPathway" id="UPA00060">
    <property type="reaction ID" value="UER00138"/>
</dbReference>
<dbReference type="SUPFAM" id="SSF53613">
    <property type="entry name" value="Ribokinase-like"/>
    <property type="match status" value="1"/>
</dbReference>
<dbReference type="KEGG" id="nci:NCTC10296_01718"/>
<evidence type="ECO:0000313" key="9">
    <source>
        <dbReference type="Proteomes" id="UP000279284"/>
    </source>
</evidence>
<sequence length="280" mass="30063">MEINELQYAKPFPCLLTIAGSDSGGGAGIQADIKTFDALGAYGTSAITAITAQNTQGVQGVHAVPPEMVRRQCESVLTDIRIDAVKIGMLPDVATIRTVADVLGRHKPPFVVLDPVLVATSGDSLALENTVEAMLGELVPLADIVTPNLSELAQLTGNRLAQTEEEMLEQGKQLMNRGTKAVLLKGGHWENSSDARDWLIQQGMEQPQCFITPRVPTQNTHGTGCTLSSAIAAYYPYKQDLRSAVSSAKSYVQGAIEAGTNWKVGKGHGPLAHFWRIERD</sequence>
<keyword evidence="9" id="KW-1185">Reference proteome</keyword>
<evidence type="ECO:0000259" key="7">
    <source>
        <dbReference type="Pfam" id="PF08543"/>
    </source>
</evidence>
<dbReference type="STRING" id="493.BWD07_08715"/>
<dbReference type="InterPro" id="IPR004399">
    <property type="entry name" value="HMP/HMP-P_kinase_dom"/>
</dbReference>
<comment type="pathway">
    <text evidence="1">Cofactor biosynthesis; thiamine diphosphate biosynthesis.</text>
</comment>
<evidence type="ECO:0000256" key="3">
    <source>
        <dbReference type="ARBA" id="ARBA00022679"/>
    </source>
</evidence>
<dbReference type="CDD" id="cd01169">
    <property type="entry name" value="HMPP_kinase"/>
    <property type="match status" value="1"/>
</dbReference>
<reference evidence="8 9" key="1">
    <citation type="submission" date="2018-12" db="EMBL/GenBank/DDBJ databases">
        <authorList>
            <consortium name="Pathogen Informatics"/>
        </authorList>
    </citation>
    <scope>NUCLEOTIDE SEQUENCE [LARGE SCALE GENOMIC DNA]</scope>
    <source>
        <strain evidence="8 9">NCTC10296</strain>
    </source>
</reference>
<dbReference type="GO" id="GO:0005524">
    <property type="term" value="F:ATP binding"/>
    <property type="evidence" value="ECO:0007669"/>
    <property type="project" value="UniProtKB-KW"/>
</dbReference>
<gene>
    <name evidence="8" type="primary">thiD</name>
    <name evidence="8" type="ORF">NCTC10296_01718</name>
</gene>
<dbReference type="PANTHER" id="PTHR20858">
    <property type="entry name" value="PHOSPHOMETHYLPYRIMIDINE KINASE"/>
    <property type="match status" value="1"/>
</dbReference>
<dbReference type="GO" id="GO:0009229">
    <property type="term" value="P:thiamine diphosphate biosynthetic process"/>
    <property type="evidence" value="ECO:0007669"/>
    <property type="project" value="UniProtKB-UniPathway"/>
</dbReference>
<evidence type="ECO:0000313" key="8">
    <source>
        <dbReference type="EMBL" id="VEF02290.1"/>
    </source>
</evidence>